<organism evidence="1 2">
    <name type="scientific">Bacteroides fragilis</name>
    <dbReference type="NCBI Taxonomy" id="817"/>
    <lineage>
        <taxon>Bacteria</taxon>
        <taxon>Pseudomonadati</taxon>
        <taxon>Bacteroidota</taxon>
        <taxon>Bacteroidia</taxon>
        <taxon>Bacteroidales</taxon>
        <taxon>Bacteroidaceae</taxon>
        <taxon>Bacteroides</taxon>
    </lineage>
</organism>
<dbReference type="EMBL" id="VWEQ01000029">
    <property type="protein sequence ID" value="KAA4748027.1"/>
    <property type="molecule type" value="Genomic_DNA"/>
</dbReference>
<protein>
    <submittedName>
        <fullName evidence="1">Uncharacterized protein</fullName>
    </submittedName>
</protein>
<evidence type="ECO:0000313" key="2">
    <source>
        <dbReference type="Proteomes" id="UP000479773"/>
    </source>
</evidence>
<gene>
    <name evidence="1" type="ORF">F3B44_21585</name>
</gene>
<accession>A0A5M5PAS6</accession>
<evidence type="ECO:0000313" key="1">
    <source>
        <dbReference type="EMBL" id="KAA4748027.1"/>
    </source>
</evidence>
<dbReference type="AlphaFoldDB" id="A0A5M5PAS6"/>
<reference evidence="1 2" key="1">
    <citation type="journal article" date="2019" name="Nat. Med.">
        <title>A library of human gut bacterial isolates paired with longitudinal multiomics data enables mechanistic microbiome research.</title>
        <authorList>
            <person name="Poyet M."/>
            <person name="Groussin M."/>
            <person name="Gibbons S.M."/>
            <person name="Avila-Pacheco J."/>
            <person name="Jiang X."/>
            <person name="Kearney S.M."/>
            <person name="Perrotta A.R."/>
            <person name="Berdy B."/>
            <person name="Zhao S."/>
            <person name="Lieberman T.D."/>
            <person name="Swanson P.K."/>
            <person name="Smith M."/>
            <person name="Roesemann S."/>
            <person name="Alexander J.E."/>
            <person name="Rich S.A."/>
            <person name="Livny J."/>
            <person name="Vlamakis H."/>
            <person name="Clish C."/>
            <person name="Bullock K."/>
            <person name="Deik A."/>
            <person name="Scott J."/>
            <person name="Pierce K.A."/>
            <person name="Xavier R.J."/>
            <person name="Alm E.J."/>
        </authorList>
    </citation>
    <scope>NUCLEOTIDE SEQUENCE [LARGE SCALE GENOMIC DNA]</scope>
    <source>
        <strain evidence="1 2">BIOML-A106</strain>
    </source>
</reference>
<dbReference type="Gene3D" id="1.50.10.20">
    <property type="match status" value="1"/>
</dbReference>
<sequence>MGDAINLTDRMIHINQAIMSLDMKYLPVGLFDGKMGICIYFFYASRFSNNALYLSYAEKLLNDVYSSLNEIDVIDFDTGIAGVSWGVHHLVVNGFVTGNINWVLQDVDNLLFRDISSMLLDNKVKSRHELLWFLFYYSDRLGTIKDKIETILMQRIVIQIINYIEDSFSDTPWNQPTIFNMEESELPLYLFSLSRIYQYNFFNYKIIKIWESLSDVVLSSFPIRNVNRLLLFLSIENVIKLSSFSGWKSHLALLGENIDHDKIISEEFFNKNVTLRRGIAGYCLLLFMYGDEHVYRYKDRILAKVRHSDVWNEKFNPLSSAFAGNIGLFNGYSGVSLVCQMLLNIVV</sequence>
<name>A0A5M5PAS6_BACFG</name>
<proteinExistence type="predicted"/>
<dbReference type="SUPFAM" id="SSF158745">
    <property type="entry name" value="LanC-like"/>
    <property type="match status" value="1"/>
</dbReference>
<comment type="caution">
    <text evidence="1">The sequence shown here is derived from an EMBL/GenBank/DDBJ whole genome shotgun (WGS) entry which is preliminary data.</text>
</comment>
<dbReference type="Proteomes" id="UP000479773">
    <property type="component" value="Unassembled WGS sequence"/>
</dbReference>